<evidence type="ECO:0000256" key="4">
    <source>
        <dbReference type="ARBA" id="ARBA00022692"/>
    </source>
</evidence>
<evidence type="ECO:0000256" key="5">
    <source>
        <dbReference type="ARBA" id="ARBA00022989"/>
    </source>
</evidence>
<dbReference type="GeneTree" id="ENSGT00530000064074"/>
<reference evidence="9" key="3">
    <citation type="submission" date="2025-09" db="UniProtKB">
        <authorList>
            <consortium name="Ensembl"/>
        </authorList>
    </citation>
    <scope>IDENTIFICATION</scope>
    <source>
        <strain evidence="9">Boxer</strain>
    </source>
</reference>
<evidence type="ECO:0000313" key="10">
    <source>
        <dbReference type="Proteomes" id="UP000805418"/>
    </source>
</evidence>
<reference evidence="9" key="2">
    <citation type="submission" date="2025-08" db="UniProtKB">
        <authorList>
            <consortium name="Ensembl"/>
        </authorList>
    </citation>
    <scope>IDENTIFICATION</scope>
    <source>
        <strain evidence="9">Boxer</strain>
    </source>
</reference>
<dbReference type="InterPro" id="IPR009281">
    <property type="entry name" value="TMEM176A/TMEM176B"/>
</dbReference>
<dbReference type="GO" id="GO:0016020">
    <property type="term" value="C:membrane"/>
    <property type="evidence" value="ECO:0007669"/>
    <property type="project" value="UniProtKB-SubCell"/>
</dbReference>
<feature type="transmembrane region" description="Helical" evidence="8">
    <location>
        <begin position="304"/>
        <end position="330"/>
    </location>
</feature>
<proteinExistence type="inferred from homology"/>
<keyword evidence="4 8" id="KW-0812">Transmembrane</keyword>
<dbReference type="Ensembl" id="ENSCAFT00845017159.1">
    <property type="protein sequence ID" value="ENSCAFP00845013368.1"/>
    <property type="gene ID" value="ENSCAFG00845009739.1"/>
</dbReference>
<organism evidence="9 10">
    <name type="scientific">Canis lupus familiaris</name>
    <name type="common">Dog</name>
    <name type="synonym">Canis familiaris</name>
    <dbReference type="NCBI Taxonomy" id="9615"/>
    <lineage>
        <taxon>Eukaryota</taxon>
        <taxon>Metazoa</taxon>
        <taxon>Chordata</taxon>
        <taxon>Craniata</taxon>
        <taxon>Vertebrata</taxon>
        <taxon>Euteleostomi</taxon>
        <taxon>Mammalia</taxon>
        <taxon>Eutheria</taxon>
        <taxon>Laurasiatheria</taxon>
        <taxon>Carnivora</taxon>
        <taxon>Caniformia</taxon>
        <taxon>Canidae</taxon>
        <taxon>Canis</taxon>
    </lineage>
</organism>
<evidence type="ECO:0000313" key="9">
    <source>
        <dbReference type="Ensembl" id="ENSCAFP00845013368.1"/>
    </source>
</evidence>
<dbReference type="Proteomes" id="UP000805418">
    <property type="component" value="Chromosome 16"/>
</dbReference>
<dbReference type="PANTHER" id="PTHR15756">
    <property type="entry name" value="LR8/HCA112"/>
    <property type="match status" value="1"/>
</dbReference>
<accession>A0A8I3N3C7</accession>
<feature type="region of interest" description="Disordered" evidence="7">
    <location>
        <begin position="1"/>
        <end position="77"/>
    </location>
</feature>
<evidence type="ECO:0000256" key="6">
    <source>
        <dbReference type="ARBA" id="ARBA00023136"/>
    </source>
</evidence>
<name>A0A8I3N3C7_CANLF</name>
<dbReference type="PANTHER" id="PTHR15756:SF6">
    <property type="entry name" value="TRANSMEMBRANE PROTEIN 176A"/>
    <property type="match status" value="1"/>
</dbReference>
<gene>
    <name evidence="9" type="primary">TMEM176A</name>
</gene>
<evidence type="ECO:0000256" key="3">
    <source>
        <dbReference type="ARBA" id="ARBA00022553"/>
    </source>
</evidence>
<feature type="transmembrane region" description="Helical" evidence="8">
    <location>
        <begin position="165"/>
        <end position="191"/>
    </location>
</feature>
<feature type="transmembrane region" description="Helical" evidence="8">
    <location>
        <begin position="197"/>
        <end position="217"/>
    </location>
</feature>
<evidence type="ECO:0000256" key="2">
    <source>
        <dbReference type="ARBA" id="ARBA00006022"/>
    </source>
</evidence>
<protein>
    <submittedName>
        <fullName evidence="9">Transmembrane protein 176A</fullName>
    </submittedName>
</protein>
<keyword evidence="6 8" id="KW-0472">Membrane</keyword>
<evidence type="ECO:0000256" key="1">
    <source>
        <dbReference type="ARBA" id="ARBA00004141"/>
    </source>
</evidence>
<keyword evidence="5 8" id="KW-1133">Transmembrane helix</keyword>
<evidence type="ECO:0000256" key="7">
    <source>
        <dbReference type="SAM" id="MobiDB-lite"/>
    </source>
</evidence>
<dbReference type="Pfam" id="PF04103">
    <property type="entry name" value="CD20"/>
    <property type="match status" value="1"/>
</dbReference>
<keyword evidence="3" id="KW-0597">Phosphoprotein</keyword>
<comment type="similarity">
    <text evidence="2">Belongs to the TMEM176 family.</text>
</comment>
<dbReference type="InterPro" id="IPR007237">
    <property type="entry name" value="CD20-like"/>
</dbReference>
<comment type="subcellular location">
    <subcellularLocation>
        <location evidence="1">Membrane</location>
        <topology evidence="1">Multi-pass membrane protein</topology>
    </subcellularLocation>
</comment>
<reference evidence="9" key="1">
    <citation type="submission" date="2020-03" db="EMBL/GenBank/DDBJ databases">
        <title>Long-read based genome assembly of a Labrador retriever dog.</title>
        <authorList>
            <person name="Eory L."/>
            <person name="Zhang W."/>
            <person name="Schoenebeck J."/>
        </authorList>
    </citation>
    <scope>NUCLEOTIDE SEQUENCE [LARGE SCALE GENOMIC DNA]</scope>
    <source>
        <strain evidence="9">Labrador retriever</strain>
    </source>
</reference>
<feature type="transmembrane region" description="Helical" evidence="8">
    <location>
        <begin position="229"/>
        <end position="253"/>
    </location>
</feature>
<keyword evidence="10" id="KW-1185">Reference proteome</keyword>
<dbReference type="AlphaFoldDB" id="A0A8I3N3C7"/>
<evidence type="ECO:0000256" key="8">
    <source>
        <dbReference type="SAM" id="Phobius"/>
    </source>
</evidence>
<dbReference type="OrthoDB" id="9837693at2759"/>
<sequence length="349" mass="37882">MGHTLTAPEHLCSKSTCPGGRRGEDSFSGFPRAPQHPGLWGRPLTPTPCRPEPREGLTAGNPPGRGPSARLSSREANDQVRPLLHPALLVLYQLPPPSSWFLAPAPAQPSPASNPCWHTQPPVALRRADRGPQESALAKLLTSGCSLLRSHFPGATFQTWSRSRLLLASWVIQIVLGVSSGVLGGFLYIFYCSTLCSSGAAIWTGAVASLAGAVAFIHQKRGGICWALLRILLALAAFSTATAAIVIGASNFYRHRFYLRDFICDVSSKAWSWAPLSPSTPSPEEATRLHLCLSYLSMLEALFISFQVMLLGIWVLLLLASLVPLCLFCWSRSRHKKIDQKKLLEANGI</sequence>